<evidence type="ECO:0000313" key="2">
    <source>
        <dbReference type="EMBL" id="GAA5804912.1"/>
    </source>
</evidence>
<dbReference type="InterPro" id="IPR015943">
    <property type="entry name" value="WD40/YVTN_repeat-like_dom_sf"/>
</dbReference>
<keyword evidence="3" id="KW-1185">Reference proteome</keyword>
<dbReference type="InterPro" id="IPR018846">
    <property type="entry name" value="Beta-prop_RSE1/DDB1/CPSF1_1st"/>
</dbReference>
<dbReference type="Gene3D" id="2.130.10.10">
    <property type="entry name" value="YVTN repeat-like/Quinoprotein amine dehydrogenase"/>
    <property type="match status" value="1"/>
</dbReference>
<comment type="caution">
    <text evidence="2">The sequence shown here is derived from an EMBL/GenBank/DDBJ whole genome shotgun (WGS) entry which is preliminary data.</text>
</comment>
<gene>
    <name evidence="2" type="ORF">HPULCUR_010421</name>
</gene>
<feature type="domain" description="RSE1/DDB1/CPSF1 first beta-propeller" evidence="1">
    <location>
        <begin position="15"/>
        <end position="166"/>
    </location>
</feature>
<proteinExistence type="predicted"/>
<dbReference type="Pfam" id="PF10433">
    <property type="entry name" value="Beta-prop_RSE1_1st"/>
    <property type="match status" value="1"/>
</dbReference>
<organism evidence="2 3">
    <name type="scientific">Helicostylum pulchrum</name>
    <dbReference type="NCBI Taxonomy" id="562976"/>
    <lineage>
        <taxon>Eukaryota</taxon>
        <taxon>Fungi</taxon>
        <taxon>Fungi incertae sedis</taxon>
        <taxon>Mucoromycota</taxon>
        <taxon>Mucoromycotina</taxon>
        <taxon>Mucoromycetes</taxon>
        <taxon>Mucorales</taxon>
        <taxon>Mucorineae</taxon>
        <taxon>Mucoraceae</taxon>
        <taxon>Helicostylum</taxon>
    </lineage>
</organism>
<sequence length="166" mass="18748">MYAYYRTSCHGTVNQKILRGSFSSNDSSDLVLVKGNSLEWMTIGPVTESDPNLLKRQLQQSTFGTIIDTQLLRCLFTETADTTTTATTLEEEFYEDIPYSKKIRNHAMIQGRDVLVALSEYGKLVFMTIHSDLDLGVKRFETMTEVYLDSPGLEYTKVGKKLAVDP</sequence>
<accession>A0ABP9YD71</accession>
<evidence type="ECO:0000313" key="3">
    <source>
        <dbReference type="Proteomes" id="UP001476247"/>
    </source>
</evidence>
<reference evidence="2 3" key="1">
    <citation type="submission" date="2024-04" db="EMBL/GenBank/DDBJ databases">
        <title>genome sequences of Mucor flavus KT1a and Helicostylum pulchrum KT1b strains isolation_sourced from the surface of a dry-aged beef.</title>
        <authorList>
            <person name="Toyotome T."/>
            <person name="Hosono M."/>
            <person name="Torimaru M."/>
            <person name="Fukuda K."/>
            <person name="Mikami N."/>
        </authorList>
    </citation>
    <scope>NUCLEOTIDE SEQUENCE [LARGE SCALE GENOMIC DNA]</scope>
    <source>
        <strain evidence="2 3">KT1b</strain>
    </source>
</reference>
<dbReference type="EMBL" id="BAABUJ010000039">
    <property type="protein sequence ID" value="GAA5804912.1"/>
    <property type="molecule type" value="Genomic_DNA"/>
</dbReference>
<evidence type="ECO:0000259" key="1">
    <source>
        <dbReference type="Pfam" id="PF10433"/>
    </source>
</evidence>
<protein>
    <recommendedName>
        <fullName evidence="1">RSE1/DDB1/CPSF1 first beta-propeller domain-containing protein</fullName>
    </recommendedName>
</protein>
<dbReference type="Proteomes" id="UP001476247">
    <property type="component" value="Unassembled WGS sequence"/>
</dbReference>
<name>A0ABP9YD71_9FUNG</name>